<feature type="region of interest" description="Disordered" evidence="1">
    <location>
        <begin position="120"/>
        <end position="167"/>
    </location>
</feature>
<reference evidence="2" key="1">
    <citation type="submission" date="2020-05" db="EMBL/GenBank/DDBJ databases">
        <title>WGS assembly of Panicum virgatum.</title>
        <authorList>
            <person name="Lovell J.T."/>
            <person name="Jenkins J."/>
            <person name="Shu S."/>
            <person name="Juenger T.E."/>
            <person name="Schmutz J."/>
        </authorList>
    </citation>
    <scope>NUCLEOTIDE SEQUENCE</scope>
    <source>
        <strain evidence="2">AP13</strain>
    </source>
</reference>
<dbReference type="AlphaFoldDB" id="A0A8T0TTK1"/>
<protein>
    <submittedName>
        <fullName evidence="2">Uncharacterized protein</fullName>
    </submittedName>
</protein>
<proteinExistence type="predicted"/>
<sequence length="167" mass="18980">MMPLNAAKLSFAAAAASRARRWSRVIRLTSSRPLSLSLPRRRRWASQARRAAGRSTRRTAERSEGFMFARLDSISRDWLCGTISPSIYRRTAFNSDSVGAPNLELYSEFRTRIRRIRWRGPKRREGTRTAVPVSDTGYGDTSPHTRRYEGPPLGAISAHGHHRSMPR</sequence>
<accession>A0A8T0TTK1</accession>
<organism evidence="2 3">
    <name type="scientific">Panicum virgatum</name>
    <name type="common">Blackwell switchgrass</name>
    <dbReference type="NCBI Taxonomy" id="38727"/>
    <lineage>
        <taxon>Eukaryota</taxon>
        <taxon>Viridiplantae</taxon>
        <taxon>Streptophyta</taxon>
        <taxon>Embryophyta</taxon>
        <taxon>Tracheophyta</taxon>
        <taxon>Spermatophyta</taxon>
        <taxon>Magnoliopsida</taxon>
        <taxon>Liliopsida</taxon>
        <taxon>Poales</taxon>
        <taxon>Poaceae</taxon>
        <taxon>PACMAD clade</taxon>
        <taxon>Panicoideae</taxon>
        <taxon>Panicodae</taxon>
        <taxon>Paniceae</taxon>
        <taxon>Panicinae</taxon>
        <taxon>Panicum</taxon>
        <taxon>Panicum sect. Hiantes</taxon>
    </lineage>
</organism>
<dbReference type="Proteomes" id="UP000823388">
    <property type="component" value="Chromosome 4K"/>
</dbReference>
<dbReference type="EMBL" id="CM029043">
    <property type="protein sequence ID" value="KAG2613417.1"/>
    <property type="molecule type" value="Genomic_DNA"/>
</dbReference>
<name>A0A8T0TTK1_PANVG</name>
<evidence type="ECO:0000256" key="1">
    <source>
        <dbReference type="SAM" id="MobiDB-lite"/>
    </source>
</evidence>
<gene>
    <name evidence="2" type="ORF">PVAP13_4KG363076</name>
</gene>
<keyword evidence="3" id="KW-1185">Reference proteome</keyword>
<evidence type="ECO:0000313" key="2">
    <source>
        <dbReference type="EMBL" id="KAG2613417.1"/>
    </source>
</evidence>
<evidence type="ECO:0000313" key="3">
    <source>
        <dbReference type="Proteomes" id="UP000823388"/>
    </source>
</evidence>
<comment type="caution">
    <text evidence="2">The sequence shown here is derived from an EMBL/GenBank/DDBJ whole genome shotgun (WGS) entry which is preliminary data.</text>
</comment>